<dbReference type="InterPro" id="IPR021443">
    <property type="entry name" value="DUF3093"/>
</dbReference>
<dbReference type="EMBL" id="JAVDXX010000001">
    <property type="protein sequence ID" value="MDR7293791.1"/>
    <property type="molecule type" value="Genomic_DNA"/>
</dbReference>
<keyword evidence="2" id="KW-1133">Transmembrane helix</keyword>
<dbReference type="Proteomes" id="UP001180715">
    <property type="component" value="Unassembled WGS sequence"/>
</dbReference>
<feature type="compositionally biased region" description="Polar residues" evidence="1">
    <location>
        <begin position="1"/>
        <end position="11"/>
    </location>
</feature>
<keyword evidence="4" id="KW-1185">Reference proteome</keyword>
<keyword evidence="2" id="KW-0472">Membrane</keyword>
<proteinExistence type="predicted"/>
<evidence type="ECO:0008006" key="5">
    <source>
        <dbReference type="Google" id="ProtNLM"/>
    </source>
</evidence>
<evidence type="ECO:0000256" key="1">
    <source>
        <dbReference type="SAM" id="MobiDB-lite"/>
    </source>
</evidence>
<evidence type="ECO:0000256" key="2">
    <source>
        <dbReference type="SAM" id="Phobius"/>
    </source>
</evidence>
<accession>A0ABU1Z1A1</accession>
<gene>
    <name evidence="3" type="ORF">J2S67_001059</name>
</gene>
<evidence type="ECO:0000313" key="3">
    <source>
        <dbReference type="EMBL" id="MDR7293791.1"/>
    </source>
</evidence>
<name>A0ABU1Z1A1_9MICC</name>
<keyword evidence="2" id="KW-0812">Transmembrane</keyword>
<comment type="caution">
    <text evidence="3">The sequence shown here is derived from an EMBL/GenBank/DDBJ whole genome shotgun (WGS) entry which is preliminary data.</text>
</comment>
<feature type="transmembrane region" description="Helical" evidence="2">
    <location>
        <begin position="74"/>
        <end position="92"/>
    </location>
</feature>
<dbReference type="RefSeq" id="WP_083285384.1">
    <property type="nucleotide sequence ID" value="NZ_JAKRCW010000006.1"/>
</dbReference>
<feature type="transmembrane region" description="Helical" evidence="2">
    <location>
        <begin position="50"/>
        <end position="67"/>
    </location>
</feature>
<dbReference type="Pfam" id="PF11292">
    <property type="entry name" value="DUF3093"/>
    <property type="match status" value="1"/>
</dbReference>
<feature type="region of interest" description="Disordered" evidence="1">
    <location>
        <begin position="1"/>
        <end position="37"/>
    </location>
</feature>
<protein>
    <recommendedName>
        <fullName evidence="5">DUF3093 domain-containing protein</fullName>
    </recommendedName>
</protein>
<feature type="compositionally biased region" description="Low complexity" evidence="1">
    <location>
        <begin position="25"/>
        <end position="37"/>
    </location>
</feature>
<organism evidence="3 4">
    <name type="scientific">Pseudoglutamicibacter albus</name>
    <dbReference type="NCBI Taxonomy" id="98671"/>
    <lineage>
        <taxon>Bacteria</taxon>
        <taxon>Bacillati</taxon>
        <taxon>Actinomycetota</taxon>
        <taxon>Actinomycetes</taxon>
        <taxon>Micrococcales</taxon>
        <taxon>Micrococcaceae</taxon>
        <taxon>Pseudoglutamicibacter</taxon>
    </lineage>
</organism>
<evidence type="ECO:0000313" key="4">
    <source>
        <dbReference type="Proteomes" id="UP001180715"/>
    </source>
</evidence>
<sequence length="191" mass="20669">MSQPDPTSESVPAQPDPSEPRDDAASTTAPSAAPSAAGKPLFEEKLPYPWWMWVVSAAFAVAIGLTLAPTNMGLLALIAAIVFIIAAVLMISTTPKTVVTEDVLRVGRAAIERRYLGEVTGYRGYKARYQRGPGLNGLAYMSFRGWVDPVVKVEITDERDQTPYWLFSTKRPEELVEALGGAMAAEDAPEI</sequence>
<reference evidence="3" key="1">
    <citation type="submission" date="2023-07" db="EMBL/GenBank/DDBJ databases">
        <title>Sequencing the genomes of 1000 actinobacteria strains.</title>
        <authorList>
            <person name="Klenk H.-P."/>
        </authorList>
    </citation>
    <scope>NUCLEOTIDE SEQUENCE</scope>
    <source>
        <strain evidence="3">DSM 13068</strain>
    </source>
</reference>